<dbReference type="Proteomes" id="UP001202134">
    <property type="component" value="Unassembled WGS sequence"/>
</dbReference>
<dbReference type="PANTHER" id="PTHR20974">
    <property type="entry name" value="UPF0585 PROTEIN CG18661"/>
    <property type="match status" value="1"/>
</dbReference>
<proteinExistence type="predicted"/>
<dbReference type="InterPro" id="IPR010342">
    <property type="entry name" value="DUF938"/>
</dbReference>
<comment type="caution">
    <text evidence="1">The sequence shown here is derived from an EMBL/GenBank/DDBJ whole genome shotgun (WGS) entry which is preliminary data.</text>
</comment>
<dbReference type="RefSeq" id="WP_102528167.1">
    <property type="nucleotide sequence ID" value="NZ_JAKIKU010000005.1"/>
</dbReference>
<dbReference type="GO" id="GO:0032259">
    <property type="term" value="P:methylation"/>
    <property type="evidence" value="ECO:0007669"/>
    <property type="project" value="UniProtKB-KW"/>
</dbReference>
<gene>
    <name evidence="1" type="ORF">L2737_11185</name>
</gene>
<evidence type="ECO:0000313" key="1">
    <source>
        <dbReference type="EMBL" id="MCL1045888.1"/>
    </source>
</evidence>
<sequence>MLNHVSQLPFSQACENNKGPILVELQRIFQHNQQVLEIGSGTGQHSVHFAANLPQLTWQASDQNSYLTHLNARIELVGTHNLLPAFGLDVMLDWPVKMISAQLDGVFSANTLHIMSKSMVEAFFQGVGNALLPKAQLVIYGPFNYQGQYSSESNASFDEWLKQNNPQSGIRDIEWITALAAQQSFTLINDVEMPANNRLLHFGRHK</sequence>
<evidence type="ECO:0000313" key="2">
    <source>
        <dbReference type="Proteomes" id="UP001202134"/>
    </source>
</evidence>
<keyword evidence="1" id="KW-0808">Transferase</keyword>
<dbReference type="EMBL" id="JAKIKU010000005">
    <property type="protein sequence ID" value="MCL1045888.1"/>
    <property type="molecule type" value="Genomic_DNA"/>
</dbReference>
<dbReference type="InterPro" id="IPR029063">
    <property type="entry name" value="SAM-dependent_MTases_sf"/>
</dbReference>
<dbReference type="Pfam" id="PF06080">
    <property type="entry name" value="DUF938"/>
    <property type="match status" value="1"/>
</dbReference>
<accession>A0ABT0KPW7</accession>
<dbReference type="SUPFAM" id="SSF53335">
    <property type="entry name" value="S-adenosyl-L-methionine-dependent methyltransferases"/>
    <property type="match status" value="1"/>
</dbReference>
<dbReference type="GO" id="GO:0008168">
    <property type="term" value="F:methyltransferase activity"/>
    <property type="evidence" value="ECO:0007669"/>
    <property type="project" value="UniProtKB-KW"/>
</dbReference>
<dbReference type="PANTHER" id="PTHR20974:SF0">
    <property type="entry name" value="UPF0585 PROTEIN CG18661"/>
    <property type="match status" value="1"/>
</dbReference>
<protein>
    <submittedName>
        <fullName evidence="1">Class I SAM-dependent methyltransferase</fullName>
    </submittedName>
</protein>
<organism evidence="1 2">
    <name type="scientific">Shewanella electrodiphila</name>
    <dbReference type="NCBI Taxonomy" id="934143"/>
    <lineage>
        <taxon>Bacteria</taxon>
        <taxon>Pseudomonadati</taxon>
        <taxon>Pseudomonadota</taxon>
        <taxon>Gammaproteobacteria</taxon>
        <taxon>Alteromonadales</taxon>
        <taxon>Shewanellaceae</taxon>
        <taxon>Shewanella</taxon>
    </lineage>
</organism>
<name>A0ABT0KPW7_9GAMM</name>
<reference evidence="1 2" key="1">
    <citation type="submission" date="2022-01" db="EMBL/GenBank/DDBJ databases">
        <title>Whole genome-based taxonomy of the Shewanellaceae.</title>
        <authorList>
            <person name="Martin-Rodriguez A.J."/>
        </authorList>
    </citation>
    <scope>NUCLEOTIDE SEQUENCE [LARGE SCALE GENOMIC DNA]</scope>
    <source>
        <strain evidence="1 2">DSM 24955</strain>
    </source>
</reference>
<keyword evidence="2" id="KW-1185">Reference proteome</keyword>
<keyword evidence="1" id="KW-0489">Methyltransferase</keyword>
<dbReference type="Gene3D" id="3.40.50.150">
    <property type="entry name" value="Vaccinia Virus protein VP39"/>
    <property type="match status" value="1"/>
</dbReference>